<dbReference type="InterPro" id="IPR001128">
    <property type="entry name" value="Cyt_P450"/>
</dbReference>
<reference evidence="12" key="1">
    <citation type="submission" date="2016-11" db="UniProtKB">
        <authorList>
            <consortium name="WormBaseParasite"/>
        </authorList>
    </citation>
    <scope>IDENTIFICATION</scope>
</reference>
<protein>
    <submittedName>
        <fullName evidence="9">(pine wood nematode) hypothetical protein</fullName>
    </submittedName>
</protein>
<evidence type="ECO:0000256" key="7">
    <source>
        <dbReference type="PIRSR" id="PIRSR602401-1"/>
    </source>
</evidence>
<keyword evidence="5 7" id="KW-0408">Iron</keyword>
<keyword evidence="7 8" id="KW-0349">Heme</keyword>
<dbReference type="InterPro" id="IPR036396">
    <property type="entry name" value="Cyt_P450_sf"/>
</dbReference>
<dbReference type="GO" id="GO:0006805">
    <property type="term" value="P:xenobiotic metabolic process"/>
    <property type="evidence" value="ECO:0007669"/>
    <property type="project" value="TreeGrafter"/>
</dbReference>
<evidence type="ECO:0000256" key="5">
    <source>
        <dbReference type="ARBA" id="ARBA00023004"/>
    </source>
</evidence>
<evidence type="ECO:0000256" key="4">
    <source>
        <dbReference type="ARBA" id="ARBA00023002"/>
    </source>
</evidence>
<evidence type="ECO:0000313" key="9">
    <source>
        <dbReference type="EMBL" id="CAD5235200.1"/>
    </source>
</evidence>
<dbReference type="Proteomes" id="UP000582659">
    <property type="component" value="Unassembled WGS sequence"/>
</dbReference>
<keyword evidence="4 8" id="KW-0560">Oxidoreductase</keyword>
<evidence type="ECO:0000256" key="1">
    <source>
        <dbReference type="ARBA" id="ARBA00001971"/>
    </source>
</evidence>
<dbReference type="AlphaFoldDB" id="A0A1I7RK84"/>
<evidence type="ECO:0000313" key="11">
    <source>
        <dbReference type="Proteomes" id="UP000659654"/>
    </source>
</evidence>
<dbReference type="GO" id="GO:0006082">
    <property type="term" value="P:organic acid metabolic process"/>
    <property type="evidence" value="ECO:0007669"/>
    <property type="project" value="TreeGrafter"/>
</dbReference>
<reference evidence="9" key="2">
    <citation type="submission" date="2020-09" db="EMBL/GenBank/DDBJ databases">
        <authorList>
            <person name="Kikuchi T."/>
        </authorList>
    </citation>
    <scope>NUCLEOTIDE SEQUENCE</scope>
    <source>
        <strain evidence="9">Ka4C1</strain>
    </source>
</reference>
<dbReference type="GO" id="GO:0005737">
    <property type="term" value="C:cytoplasm"/>
    <property type="evidence" value="ECO:0007669"/>
    <property type="project" value="TreeGrafter"/>
</dbReference>
<dbReference type="Gene3D" id="1.10.630.10">
    <property type="entry name" value="Cytochrome P450"/>
    <property type="match status" value="1"/>
</dbReference>
<dbReference type="PANTHER" id="PTHR24300">
    <property type="entry name" value="CYTOCHROME P450 508A4-RELATED"/>
    <property type="match status" value="1"/>
</dbReference>
<dbReference type="PRINTS" id="PR00385">
    <property type="entry name" value="P450"/>
</dbReference>
<accession>A0A1I7RK84</accession>
<keyword evidence="3 7" id="KW-0479">Metal-binding</keyword>
<evidence type="ECO:0000256" key="2">
    <source>
        <dbReference type="ARBA" id="ARBA00010617"/>
    </source>
</evidence>
<dbReference type="FunFam" id="1.10.630.10:FF:000036">
    <property type="entry name" value="CYtochrome P450 family"/>
    <property type="match status" value="1"/>
</dbReference>
<dbReference type="PANTHER" id="PTHR24300:SF369">
    <property type="entry name" value="CYTOCHROME P450 FAMILY"/>
    <property type="match status" value="1"/>
</dbReference>
<dbReference type="PROSITE" id="PS00086">
    <property type="entry name" value="CYTOCHROME_P450"/>
    <property type="match status" value="1"/>
</dbReference>
<dbReference type="Proteomes" id="UP000659654">
    <property type="component" value="Unassembled WGS sequence"/>
</dbReference>
<evidence type="ECO:0000256" key="8">
    <source>
        <dbReference type="RuleBase" id="RU000461"/>
    </source>
</evidence>
<dbReference type="SUPFAM" id="SSF48264">
    <property type="entry name" value="Cytochrome P450"/>
    <property type="match status" value="1"/>
</dbReference>
<name>A0A1I7RK84_BURXY</name>
<feature type="binding site" description="axial binding residue" evidence="7">
    <location>
        <position position="447"/>
    </location>
    <ligand>
        <name>heme</name>
        <dbReference type="ChEBI" id="CHEBI:30413"/>
    </ligand>
    <ligandPart>
        <name>Fe</name>
        <dbReference type="ChEBI" id="CHEBI:18248"/>
    </ligandPart>
</feature>
<evidence type="ECO:0000256" key="3">
    <source>
        <dbReference type="ARBA" id="ARBA00022723"/>
    </source>
</evidence>
<dbReference type="InterPro" id="IPR017972">
    <property type="entry name" value="Cyt_P450_CS"/>
</dbReference>
<dbReference type="InterPro" id="IPR050182">
    <property type="entry name" value="Cytochrome_P450_fam2"/>
</dbReference>
<keyword evidence="6 8" id="KW-0503">Monooxygenase</keyword>
<dbReference type="EMBL" id="CAJFCV020000006">
    <property type="protein sequence ID" value="CAG9131424.1"/>
    <property type="molecule type" value="Genomic_DNA"/>
</dbReference>
<evidence type="ECO:0000256" key="6">
    <source>
        <dbReference type="ARBA" id="ARBA00023033"/>
    </source>
</evidence>
<evidence type="ECO:0000313" key="10">
    <source>
        <dbReference type="Proteomes" id="UP000095284"/>
    </source>
</evidence>
<sequence length="501" mass="58359">MLLIAFAALFVLFWTYHLWWKRRNLPPGPVPLPVFGNFFQFKLFSSPEQAYIAWSKTYGDVFTFWQGERPVVGVCNYDVMVEYFQKQGDKFEDRPPDAELMRYSKGIHYGIINNNGDLWKSQRRFALQVLRDFGLGKDLMEQRVLAECEDLVRNLEEDAAGGVEEHSITCEVDIAIGSVINSVLFGYRYNKENVEEFEDLKRRAFIFLQVLGYPTVMVCRLNPNFYEKIPILGRYVKQSREVGHHLMDFFAQRVKQHMKDLESEDMESLEVTDMVAAFLKEKANLDRLNQPHYFTLEQLYGFCFDIWIAGQETTSNTIGWGLAYLIMNPQVQRKIHEELDRVVGSERMITIADRANLNYLHATCLEIHRIANLLPSNIPHAVTEDLNFEGYFLPKETAIVPLISVVLYDSNIFPEPYRFNPERFLDEDGNVRKIKEFAPFSIGKRVCLGENLARMEVFLVIANLMNRLELLPGKEEPDFTRSHAITSHIKDFKCRVLPRFR</sequence>
<dbReference type="SMR" id="A0A1I7RK84"/>
<dbReference type="GO" id="GO:0020037">
    <property type="term" value="F:heme binding"/>
    <property type="evidence" value="ECO:0007669"/>
    <property type="project" value="InterPro"/>
</dbReference>
<keyword evidence="11" id="KW-1185">Reference proteome</keyword>
<comment type="cofactor">
    <cofactor evidence="1 7">
        <name>heme</name>
        <dbReference type="ChEBI" id="CHEBI:30413"/>
    </cofactor>
</comment>
<dbReference type="EMBL" id="CAJFDI010000006">
    <property type="protein sequence ID" value="CAD5235200.1"/>
    <property type="molecule type" value="Genomic_DNA"/>
</dbReference>
<dbReference type="InterPro" id="IPR002401">
    <property type="entry name" value="Cyt_P450_E_grp-I"/>
</dbReference>
<proteinExistence type="inferred from homology"/>
<organism evidence="10 12">
    <name type="scientific">Bursaphelenchus xylophilus</name>
    <name type="common">Pinewood nematode worm</name>
    <name type="synonym">Aphelenchoides xylophilus</name>
    <dbReference type="NCBI Taxonomy" id="6326"/>
    <lineage>
        <taxon>Eukaryota</taxon>
        <taxon>Metazoa</taxon>
        <taxon>Ecdysozoa</taxon>
        <taxon>Nematoda</taxon>
        <taxon>Chromadorea</taxon>
        <taxon>Rhabditida</taxon>
        <taxon>Tylenchina</taxon>
        <taxon>Tylenchomorpha</taxon>
        <taxon>Aphelenchoidea</taxon>
        <taxon>Aphelenchoididae</taxon>
        <taxon>Bursaphelenchus</taxon>
    </lineage>
</organism>
<dbReference type="GO" id="GO:0016712">
    <property type="term" value="F:oxidoreductase activity, acting on paired donors, with incorporation or reduction of molecular oxygen, reduced flavin or flavoprotein as one donor, and incorporation of one atom of oxygen"/>
    <property type="evidence" value="ECO:0007669"/>
    <property type="project" value="TreeGrafter"/>
</dbReference>
<dbReference type="OrthoDB" id="1055148at2759"/>
<dbReference type="Proteomes" id="UP000095284">
    <property type="component" value="Unplaced"/>
</dbReference>
<evidence type="ECO:0000313" key="12">
    <source>
        <dbReference type="WBParaSite" id="BXY_0111700.1"/>
    </source>
</evidence>
<dbReference type="PRINTS" id="PR00463">
    <property type="entry name" value="EP450I"/>
</dbReference>
<dbReference type="CDD" id="cd20617">
    <property type="entry name" value="CYP1_2-like"/>
    <property type="match status" value="1"/>
</dbReference>
<comment type="similarity">
    <text evidence="2 8">Belongs to the cytochrome P450 family.</text>
</comment>
<dbReference type="eggNOG" id="KOG0156">
    <property type="taxonomic scope" value="Eukaryota"/>
</dbReference>
<dbReference type="Pfam" id="PF00067">
    <property type="entry name" value="p450"/>
    <property type="match status" value="1"/>
</dbReference>
<dbReference type="WBParaSite" id="BXY_0111700.1">
    <property type="protein sequence ID" value="BXY_0111700.1"/>
    <property type="gene ID" value="BXY_0111700"/>
</dbReference>
<gene>
    <name evidence="9" type="ORF">BXYJ_LOCUS15291</name>
</gene>
<dbReference type="GO" id="GO:0005506">
    <property type="term" value="F:iron ion binding"/>
    <property type="evidence" value="ECO:0007669"/>
    <property type="project" value="InterPro"/>
</dbReference>